<organism evidence="4 5">
    <name type="scientific">Terriglobus roseus</name>
    <dbReference type="NCBI Taxonomy" id="392734"/>
    <lineage>
        <taxon>Bacteria</taxon>
        <taxon>Pseudomonadati</taxon>
        <taxon>Acidobacteriota</taxon>
        <taxon>Terriglobia</taxon>
        <taxon>Terriglobales</taxon>
        <taxon>Acidobacteriaceae</taxon>
        <taxon>Terriglobus</taxon>
    </lineage>
</organism>
<name>A0A1G7FUU7_9BACT</name>
<dbReference type="Proteomes" id="UP000182427">
    <property type="component" value="Chromosome I"/>
</dbReference>
<evidence type="ECO:0000313" key="4">
    <source>
        <dbReference type="EMBL" id="SDE79644.1"/>
    </source>
</evidence>
<keyword evidence="5" id="KW-1185">Reference proteome</keyword>
<evidence type="ECO:0000313" key="5">
    <source>
        <dbReference type="Proteomes" id="UP000182427"/>
    </source>
</evidence>
<keyword evidence="1" id="KW-0328">Glycosyltransferase</keyword>
<dbReference type="PANTHER" id="PTHR34136:SF1">
    <property type="entry name" value="UDP-N-ACETYL-D-MANNOSAMINURONIC ACID TRANSFERASE"/>
    <property type="match status" value="1"/>
</dbReference>
<protein>
    <submittedName>
        <fullName evidence="4">N-acetylglucosaminyldiphosphoundecaprenol N-acetyl-beta-D-mannosaminyltransferase</fullName>
    </submittedName>
</protein>
<keyword evidence="3" id="KW-1133">Transmembrane helix</keyword>
<dbReference type="RefSeq" id="WP_172838113.1">
    <property type="nucleotide sequence ID" value="NZ_LT629690.1"/>
</dbReference>
<dbReference type="InterPro" id="IPR004629">
    <property type="entry name" value="WecG_TagA_CpsF"/>
</dbReference>
<accession>A0A1G7FUU7</accession>
<proteinExistence type="predicted"/>
<dbReference type="NCBIfam" id="TIGR00696">
    <property type="entry name" value="wecG_tagA_cpsF"/>
    <property type="match status" value="1"/>
</dbReference>
<sequence length="249" mass="28247">MSVRNLPYQPGTIDEVAMRVVLHAEAKQPTHLVIAVNGQVFVLGHQQPRFADVIRRAETVVLDGISIFLATRVLRDSHAHRVQGVKLVTRICECANPYSQRVMLLGGRPGAGEKMKELLAKTCPNLIVDAHCPPFGFERTEEGLETVREAVRNFAPDILFVAFGAPKQEFFMDEHIRPLNVPVAMAVGGSFEMISGMVPRAPEWMQAIGMEWLFRTIMEPRRLLWRYVYTNTVFIWLFLCERFSRPTNA</sequence>
<dbReference type="AlphaFoldDB" id="A0A1G7FUU7"/>
<keyword evidence="2 4" id="KW-0808">Transferase</keyword>
<evidence type="ECO:0000256" key="2">
    <source>
        <dbReference type="ARBA" id="ARBA00022679"/>
    </source>
</evidence>
<feature type="transmembrane region" description="Helical" evidence="3">
    <location>
        <begin position="223"/>
        <end position="239"/>
    </location>
</feature>
<reference evidence="4 5" key="1">
    <citation type="submission" date="2016-10" db="EMBL/GenBank/DDBJ databases">
        <authorList>
            <person name="de Groot N.N."/>
        </authorList>
    </citation>
    <scope>NUCLEOTIDE SEQUENCE [LARGE SCALE GENOMIC DNA]</scope>
    <source>
        <strain evidence="4 5">GAS232</strain>
    </source>
</reference>
<gene>
    <name evidence="4" type="ORF">SAMN05444167_0455</name>
</gene>
<dbReference type="CDD" id="cd06533">
    <property type="entry name" value="Glyco_transf_WecG_TagA"/>
    <property type="match status" value="1"/>
</dbReference>
<dbReference type="GO" id="GO:0016758">
    <property type="term" value="F:hexosyltransferase activity"/>
    <property type="evidence" value="ECO:0007669"/>
    <property type="project" value="TreeGrafter"/>
</dbReference>
<keyword evidence="3" id="KW-0472">Membrane</keyword>
<evidence type="ECO:0000256" key="1">
    <source>
        <dbReference type="ARBA" id="ARBA00022676"/>
    </source>
</evidence>
<dbReference type="Pfam" id="PF03808">
    <property type="entry name" value="Glyco_tran_WecG"/>
    <property type="match status" value="1"/>
</dbReference>
<evidence type="ECO:0000256" key="3">
    <source>
        <dbReference type="SAM" id="Phobius"/>
    </source>
</evidence>
<keyword evidence="3" id="KW-0812">Transmembrane</keyword>
<dbReference type="PANTHER" id="PTHR34136">
    <property type="match status" value="1"/>
</dbReference>
<dbReference type="EMBL" id="LT629690">
    <property type="protein sequence ID" value="SDE79644.1"/>
    <property type="molecule type" value="Genomic_DNA"/>
</dbReference>